<dbReference type="GO" id="GO:0046872">
    <property type="term" value="F:metal ion binding"/>
    <property type="evidence" value="ECO:0007669"/>
    <property type="project" value="UniProtKB-KW"/>
</dbReference>
<evidence type="ECO:0000256" key="9">
    <source>
        <dbReference type="ARBA" id="ARBA00023049"/>
    </source>
</evidence>
<evidence type="ECO:0000256" key="1">
    <source>
        <dbReference type="ARBA" id="ARBA00004477"/>
    </source>
</evidence>
<feature type="domain" description="Peptidase M48" evidence="15">
    <location>
        <begin position="207"/>
        <end position="410"/>
    </location>
</feature>
<dbReference type="Gene3D" id="3.30.2010.10">
    <property type="entry name" value="Metalloproteases ('zincins'), catalytic domain"/>
    <property type="match status" value="1"/>
</dbReference>
<feature type="transmembrane region" description="Helical" evidence="14">
    <location>
        <begin position="62"/>
        <end position="83"/>
    </location>
</feature>
<evidence type="ECO:0000256" key="11">
    <source>
        <dbReference type="PIRSR" id="PIRSR627057-1"/>
    </source>
</evidence>
<feature type="domain" description="CAAX prenyl protease 1 N-terminal" evidence="16">
    <location>
        <begin position="26"/>
        <end position="203"/>
    </location>
</feature>
<accession>A0A9D9E274</accession>
<dbReference type="SUPFAM" id="SSF103473">
    <property type="entry name" value="MFS general substrate transporter"/>
    <property type="match status" value="1"/>
</dbReference>
<feature type="binding site" evidence="12">
    <location>
        <position position="354"/>
    </location>
    <ligand>
        <name>Zn(2+)</name>
        <dbReference type="ChEBI" id="CHEBI:29105"/>
        <note>catalytic</note>
    </ligand>
</feature>
<feature type="binding site" evidence="12">
    <location>
        <position position="280"/>
    </location>
    <ligand>
        <name>Zn(2+)</name>
        <dbReference type="ChEBI" id="CHEBI:29105"/>
        <note>catalytic</note>
    </ligand>
</feature>
<keyword evidence="7 12" id="KW-0862">Zinc</keyword>
<proteinExistence type="inferred from homology"/>
<comment type="subcellular location">
    <subcellularLocation>
        <location evidence="1">Endoplasmic reticulum membrane</location>
        <topology evidence="1">Multi-pass membrane protein</topology>
    </subcellularLocation>
</comment>
<name>A0A9D9E274_9BACT</name>
<feature type="binding site" evidence="12">
    <location>
        <position position="276"/>
    </location>
    <ligand>
        <name>Zn(2+)</name>
        <dbReference type="ChEBI" id="CHEBI:29105"/>
        <note>catalytic</note>
    </ligand>
</feature>
<evidence type="ECO:0000256" key="8">
    <source>
        <dbReference type="ARBA" id="ARBA00022989"/>
    </source>
</evidence>
<evidence type="ECO:0000256" key="10">
    <source>
        <dbReference type="ARBA" id="ARBA00023136"/>
    </source>
</evidence>
<keyword evidence="9 13" id="KW-0482">Metalloprotease</keyword>
<evidence type="ECO:0000256" key="14">
    <source>
        <dbReference type="SAM" id="Phobius"/>
    </source>
</evidence>
<dbReference type="Pfam" id="PF01435">
    <property type="entry name" value="Peptidase_M48"/>
    <property type="match status" value="1"/>
</dbReference>
<dbReference type="InterPro" id="IPR032456">
    <property type="entry name" value="Peptidase_M48_N"/>
</dbReference>
<comment type="similarity">
    <text evidence="13">Belongs to the peptidase M48 family.</text>
</comment>
<sequence>MTSEIIYYIIIIFVAGEYAISQWLDYRNRKAASPVLPASLGDLYDSAKYATQQNYFKTKNRFSFYSTTFETAIIILMITEGGFGKLSDACFSLFPNGTIANLVYFAVLFVAYELLTLPFDIYYTFVIEEKFGFNRTTPRTFLFDKLKELLLAFVFGGIILALIIYLYGLLGQNFWWAAFLVITAFSLIMTMFYSNIIVPLFNRQTPLPEGELRDKIEAFSKKINFPLTGIYVIDGSKRTTKANAYFSGLGFKKRIVLYDTLVNEFTGDELLSVLAHEMGHYRKKHTLWGFMLSATVNLLQFYLLSLILGNTQVAVSLGADAPTFALSVIAFGLLFTPVNLLTSYLVNTFSRRNEYQADTFAGENGMGESLIAALKKLSVKSLSNLTPDPIYVKFYYSHPTLLQRIANIRSKK</sequence>
<comment type="cofactor">
    <cofactor evidence="12 13">
        <name>Zn(2+)</name>
        <dbReference type="ChEBI" id="CHEBI:29105"/>
    </cofactor>
    <text evidence="12 13">Binds 1 zinc ion per subunit.</text>
</comment>
<keyword evidence="10 14" id="KW-0472">Membrane</keyword>
<feature type="active site" evidence="11">
    <location>
        <position position="277"/>
    </location>
</feature>
<evidence type="ECO:0000313" key="17">
    <source>
        <dbReference type="EMBL" id="MBO8438197.1"/>
    </source>
</evidence>
<dbReference type="AlphaFoldDB" id="A0A9D9E274"/>
<feature type="transmembrane region" description="Helical" evidence="14">
    <location>
        <begin position="324"/>
        <end position="346"/>
    </location>
</feature>
<feature type="transmembrane region" description="Helical" evidence="14">
    <location>
        <begin position="286"/>
        <end position="304"/>
    </location>
</feature>
<dbReference type="Pfam" id="PF16491">
    <property type="entry name" value="Peptidase_M48_N"/>
    <property type="match status" value="1"/>
</dbReference>
<gene>
    <name evidence="17" type="ORF">IAC54_04775</name>
</gene>
<feature type="transmembrane region" description="Helical" evidence="14">
    <location>
        <begin position="174"/>
        <end position="193"/>
    </location>
</feature>
<feature type="active site" description="Proton donor" evidence="11">
    <location>
        <position position="358"/>
    </location>
</feature>
<evidence type="ECO:0000256" key="12">
    <source>
        <dbReference type="PIRSR" id="PIRSR627057-2"/>
    </source>
</evidence>
<evidence type="ECO:0000256" key="3">
    <source>
        <dbReference type="ARBA" id="ARBA00022692"/>
    </source>
</evidence>
<dbReference type="CDD" id="cd07343">
    <property type="entry name" value="M48A_Zmpste24p_like"/>
    <property type="match status" value="1"/>
</dbReference>
<dbReference type="GO" id="GO:0004222">
    <property type="term" value="F:metalloendopeptidase activity"/>
    <property type="evidence" value="ECO:0007669"/>
    <property type="project" value="InterPro"/>
</dbReference>
<keyword evidence="5 13" id="KW-0378">Hydrolase</keyword>
<dbReference type="Proteomes" id="UP000823636">
    <property type="component" value="Unassembled WGS sequence"/>
</dbReference>
<reference evidence="17" key="2">
    <citation type="journal article" date="2021" name="PeerJ">
        <title>Extensive microbial diversity within the chicken gut microbiome revealed by metagenomics and culture.</title>
        <authorList>
            <person name="Gilroy R."/>
            <person name="Ravi A."/>
            <person name="Getino M."/>
            <person name="Pursley I."/>
            <person name="Horton D.L."/>
            <person name="Alikhan N.F."/>
            <person name="Baker D."/>
            <person name="Gharbi K."/>
            <person name="Hall N."/>
            <person name="Watson M."/>
            <person name="Adriaenssens E.M."/>
            <person name="Foster-Nyarko E."/>
            <person name="Jarju S."/>
            <person name="Secka A."/>
            <person name="Antonio M."/>
            <person name="Oren A."/>
            <person name="Chaudhuri R.R."/>
            <person name="La Ragione R."/>
            <person name="Hildebrand F."/>
            <person name="Pallen M.J."/>
        </authorList>
    </citation>
    <scope>NUCLEOTIDE SEQUENCE</scope>
    <source>
        <strain evidence="17">G3-4614</strain>
    </source>
</reference>
<evidence type="ECO:0000256" key="6">
    <source>
        <dbReference type="ARBA" id="ARBA00022824"/>
    </source>
</evidence>
<evidence type="ECO:0000259" key="16">
    <source>
        <dbReference type="Pfam" id="PF16491"/>
    </source>
</evidence>
<dbReference type="InterPro" id="IPR027057">
    <property type="entry name" value="CAXX_Prtase_1"/>
</dbReference>
<keyword evidence="4 12" id="KW-0479">Metal-binding</keyword>
<evidence type="ECO:0000313" key="18">
    <source>
        <dbReference type="Proteomes" id="UP000823636"/>
    </source>
</evidence>
<evidence type="ECO:0000256" key="4">
    <source>
        <dbReference type="ARBA" id="ARBA00022723"/>
    </source>
</evidence>
<reference evidence="17" key="1">
    <citation type="submission" date="2020-10" db="EMBL/GenBank/DDBJ databases">
        <authorList>
            <person name="Gilroy R."/>
        </authorList>
    </citation>
    <scope>NUCLEOTIDE SEQUENCE</scope>
    <source>
        <strain evidence="17">G3-4614</strain>
    </source>
</reference>
<feature type="transmembrane region" description="Helical" evidence="14">
    <location>
        <begin position="148"/>
        <end position="168"/>
    </location>
</feature>
<protein>
    <submittedName>
        <fullName evidence="17">M48 family metallopeptidase</fullName>
    </submittedName>
</protein>
<evidence type="ECO:0000256" key="13">
    <source>
        <dbReference type="RuleBase" id="RU003983"/>
    </source>
</evidence>
<evidence type="ECO:0000256" key="7">
    <source>
        <dbReference type="ARBA" id="ARBA00022833"/>
    </source>
</evidence>
<evidence type="ECO:0000259" key="15">
    <source>
        <dbReference type="Pfam" id="PF01435"/>
    </source>
</evidence>
<organism evidence="17 18">
    <name type="scientific">Candidatus Caccoplasma merdipullorum</name>
    <dbReference type="NCBI Taxonomy" id="2840718"/>
    <lineage>
        <taxon>Bacteria</taxon>
        <taxon>Pseudomonadati</taxon>
        <taxon>Bacteroidota</taxon>
        <taxon>Bacteroidia</taxon>
        <taxon>Bacteroidales</taxon>
        <taxon>Bacteroidaceae</taxon>
        <taxon>Bacteroidaceae incertae sedis</taxon>
        <taxon>Candidatus Caccoplasma</taxon>
    </lineage>
</organism>
<feature type="transmembrane region" description="Helical" evidence="14">
    <location>
        <begin position="103"/>
        <end position="127"/>
    </location>
</feature>
<feature type="transmembrane region" description="Helical" evidence="14">
    <location>
        <begin position="6"/>
        <end position="24"/>
    </location>
</feature>
<dbReference type="InterPro" id="IPR001915">
    <property type="entry name" value="Peptidase_M48"/>
</dbReference>
<evidence type="ECO:0000256" key="2">
    <source>
        <dbReference type="ARBA" id="ARBA00022670"/>
    </source>
</evidence>
<evidence type="ECO:0000256" key="5">
    <source>
        <dbReference type="ARBA" id="ARBA00022801"/>
    </source>
</evidence>
<dbReference type="InterPro" id="IPR036259">
    <property type="entry name" value="MFS_trans_sf"/>
</dbReference>
<dbReference type="GO" id="GO:0071586">
    <property type="term" value="P:CAAX-box protein processing"/>
    <property type="evidence" value="ECO:0007669"/>
    <property type="project" value="InterPro"/>
</dbReference>
<comment type="caution">
    <text evidence="17">The sequence shown here is derived from an EMBL/GenBank/DDBJ whole genome shotgun (WGS) entry which is preliminary data.</text>
</comment>
<keyword evidence="6" id="KW-0256">Endoplasmic reticulum</keyword>
<dbReference type="FunFam" id="3.30.2010.10:FF:000002">
    <property type="entry name" value="CAAX prenyl protease"/>
    <property type="match status" value="1"/>
</dbReference>
<keyword evidence="8 14" id="KW-1133">Transmembrane helix</keyword>
<dbReference type="PANTHER" id="PTHR10120">
    <property type="entry name" value="CAAX PRENYL PROTEASE 1"/>
    <property type="match status" value="1"/>
</dbReference>
<keyword evidence="3 14" id="KW-0812">Transmembrane</keyword>
<keyword evidence="2 13" id="KW-0645">Protease</keyword>
<dbReference type="EMBL" id="JADIMW010000051">
    <property type="protein sequence ID" value="MBO8438197.1"/>
    <property type="molecule type" value="Genomic_DNA"/>
</dbReference>